<dbReference type="SUPFAM" id="SSF48452">
    <property type="entry name" value="TPR-like"/>
    <property type="match status" value="1"/>
</dbReference>
<evidence type="ECO:0000256" key="2">
    <source>
        <dbReference type="ARBA" id="ARBA00022803"/>
    </source>
</evidence>
<dbReference type="Proteomes" id="UP001497497">
    <property type="component" value="Unassembled WGS sequence"/>
</dbReference>
<dbReference type="InterPro" id="IPR011990">
    <property type="entry name" value="TPR-like_helical_dom_sf"/>
</dbReference>
<dbReference type="Gene3D" id="1.25.40.10">
    <property type="entry name" value="Tetratricopeptide repeat domain"/>
    <property type="match status" value="1"/>
</dbReference>
<dbReference type="GO" id="GO:0051879">
    <property type="term" value="F:Hsp90 protein binding"/>
    <property type="evidence" value="ECO:0007669"/>
    <property type="project" value="TreeGrafter"/>
</dbReference>
<reference evidence="3 4" key="1">
    <citation type="submission" date="2024-04" db="EMBL/GenBank/DDBJ databases">
        <authorList>
            <consortium name="Genoscope - CEA"/>
            <person name="William W."/>
        </authorList>
    </citation>
    <scope>NUCLEOTIDE SEQUENCE [LARGE SCALE GENOMIC DNA]</scope>
</reference>
<evidence type="ECO:0000256" key="1">
    <source>
        <dbReference type="ARBA" id="ARBA00022737"/>
    </source>
</evidence>
<sequence length="140" mass="16061">SLAVLYGNRAECHHKLNNITNFLEDAKKNVDYDGTWYKGHHRVGRAFRERGKLPNAVKAFVNAYNTLKPADGEQMKRVILADLVETAIQQKAGSHTFLKELDFVSTATWFYLAYDFIKKKEWHLAEFVVKRALDTGVDSE</sequence>
<protein>
    <submittedName>
        <fullName evidence="3">Uncharacterized protein</fullName>
    </submittedName>
</protein>
<accession>A0AAV2HYI7</accession>
<feature type="non-terminal residue" evidence="3">
    <location>
        <position position="1"/>
    </location>
</feature>
<dbReference type="EMBL" id="CAXITT010000310">
    <property type="protein sequence ID" value="CAL1538727.1"/>
    <property type="molecule type" value="Genomic_DNA"/>
</dbReference>
<gene>
    <name evidence="3" type="ORF">GSLYS_00012548001</name>
</gene>
<organism evidence="3 4">
    <name type="scientific">Lymnaea stagnalis</name>
    <name type="common">Great pond snail</name>
    <name type="synonym">Helix stagnalis</name>
    <dbReference type="NCBI Taxonomy" id="6523"/>
    <lineage>
        <taxon>Eukaryota</taxon>
        <taxon>Metazoa</taxon>
        <taxon>Spiralia</taxon>
        <taxon>Lophotrochozoa</taxon>
        <taxon>Mollusca</taxon>
        <taxon>Gastropoda</taxon>
        <taxon>Heterobranchia</taxon>
        <taxon>Euthyneura</taxon>
        <taxon>Panpulmonata</taxon>
        <taxon>Hygrophila</taxon>
        <taxon>Lymnaeoidea</taxon>
        <taxon>Lymnaeidae</taxon>
        <taxon>Lymnaea</taxon>
    </lineage>
</organism>
<dbReference type="PANTHER" id="PTHR22904:SF523">
    <property type="entry name" value="STRESS-INDUCED-PHOSPHOPROTEIN 1"/>
    <property type="match status" value="1"/>
</dbReference>
<keyword evidence="4" id="KW-1185">Reference proteome</keyword>
<proteinExistence type="predicted"/>
<feature type="non-terminal residue" evidence="3">
    <location>
        <position position="140"/>
    </location>
</feature>
<comment type="caution">
    <text evidence="3">The sequence shown here is derived from an EMBL/GenBank/DDBJ whole genome shotgun (WGS) entry which is preliminary data.</text>
</comment>
<keyword evidence="1" id="KW-0677">Repeat</keyword>
<evidence type="ECO:0000313" key="3">
    <source>
        <dbReference type="EMBL" id="CAL1538727.1"/>
    </source>
</evidence>
<evidence type="ECO:0000313" key="4">
    <source>
        <dbReference type="Proteomes" id="UP001497497"/>
    </source>
</evidence>
<dbReference type="PANTHER" id="PTHR22904">
    <property type="entry name" value="TPR REPEAT CONTAINING PROTEIN"/>
    <property type="match status" value="1"/>
</dbReference>
<keyword evidence="2" id="KW-0802">TPR repeat</keyword>
<dbReference type="AlphaFoldDB" id="A0AAV2HYI7"/>
<name>A0AAV2HYI7_LYMST</name>